<comment type="caution">
    <text evidence="1">The sequence shown here is derived from an EMBL/GenBank/DDBJ whole genome shotgun (WGS) entry which is preliminary data.</text>
</comment>
<reference evidence="1 2" key="1">
    <citation type="journal article" date="2018" name="Nat. Genet.">
        <title>The Rosa genome provides new insights in the design of modern roses.</title>
        <authorList>
            <person name="Bendahmane M."/>
        </authorList>
    </citation>
    <scope>NUCLEOTIDE SEQUENCE [LARGE SCALE GENOMIC DNA]</scope>
    <source>
        <strain evidence="2">cv. Old Blush</strain>
    </source>
</reference>
<evidence type="ECO:0000313" key="2">
    <source>
        <dbReference type="Proteomes" id="UP000238479"/>
    </source>
</evidence>
<dbReference type="EMBL" id="PDCK01000039">
    <property type="protein sequence ID" value="PRQ60068.1"/>
    <property type="molecule type" value="Genomic_DNA"/>
</dbReference>
<proteinExistence type="predicted"/>
<accession>A0A2P6SN09</accession>
<dbReference type="Proteomes" id="UP000238479">
    <property type="component" value="Chromosome 1"/>
</dbReference>
<organism evidence="1 2">
    <name type="scientific">Rosa chinensis</name>
    <name type="common">China rose</name>
    <dbReference type="NCBI Taxonomy" id="74649"/>
    <lineage>
        <taxon>Eukaryota</taxon>
        <taxon>Viridiplantae</taxon>
        <taxon>Streptophyta</taxon>
        <taxon>Embryophyta</taxon>
        <taxon>Tracheophyta</taxon>
        <taxon>Spermatophyta</taxon>
        <taxon>Magnoliopsida</taxon>
        <taxon>eudicotyledons</taxon>
        <taxon>Gunneridae</taxon>
        <taxon>Pentapetalae</taxon>
        <taxon>rosids</taxon>
        <taxon>fabids</taxon>
        <taxon>Rosales</taxon>
        <taxon>Rosaceae</taxon>
        <taxon>Rosoideae</taxon>
        <taxon>Rosoideae incertae sedis</taxon>
        <taxon>Rosa</taxon>
    </lineage>
</organism>
<dbReference type="AlphaFoldDB" id="A0A2P6SN09"/>
<evidence type="ECO:0000313" key="1">
    <source>
        <dbReference type="EMBL" id="PRQ60068.1"/>
    </source>
</evidence>
<protein>
    <submittedName>
        <fullName evidence="1">Uncharacterized protein</fullName>
    </submittedName>
</protein>
<dbReference type="Gramene" id="PRQ60068">
    <property type="protein sequence ID" value="PRQ60068"/>
    <property type="gene ID" value="RchiOBHm_Chr1g0377081"/>
</dbReference>
<gene>
    <name evidence="1" type="ORF">RchiOBHm_Chr1g0377081</name>
</gene>
<keyword evidence="2" id="KW-1185">Reference proteome</keyword>
<name>A0A2P6SN09_ROSCH</name>
<sequence length="119" mass="13778">MKSDFIYILVEPYIYVSEKSDSILSCFLKSALSLSKGNIITLIFHPNLYLPNNLFNYTAERSLKLKRLVMQAWNRLNSDGICKAIACWKDLESLTIEDTDNKSFSYLIHQISNNCKNFK</sequence>